<evidence type="ECO:0000256" key="1">
    <source>
        <dbReference type="ARBA" id="ARBA00006987"/>
    </source>
</evidence>
<evidence type="ECO:0000313" key="3">
    <source>
        <dbReference type="EMBL" id="MFG6457219.1"/>
    </source>
</evidence>
<reference evidence="3 4" key="1">
    <citation type="submission" date="2024-09" db="EMBL/GenBank/DDBJ databases">
        <title>Novel species of the genus Pelomonas and Roseateles isolated from streams.</title>
        <authorList>
            <person name="Lu H."/>
        </authorList>
    </citation>
    <scope>NUCLEOTIDE SEQUENCE [LARGE SCALE GENOMIC DNA]</scope>
    <source>
        <strain evidence="3 4">BYS96W</strain>
    </source>
</reference>
<organism evidence="3 4">
    <name type="scientific">Pelomonas nitida</name>
    <dbReference type="NCBI Taxonomy" id="3299027"/>
    <lineage>
        <taxon>Bacteria</taxon>
        <taxon>Pseudomonadati</taxon>
        <taxon>Pseudomonadota</taxon>
        <taxon>Betaproteobacteria</taxon>
        <taxon>Burkholderiales</taxon>
        <taxon>Sphaerotilaceae</taxon>
        <taxon>Roseateles</taxon>
    </lineage>
</organism>
<dbReference type="InterPro" id="IPR042100">
    <property type="entry name" value="Bug_dom1"/>
</dbReference>
<dbReference type="Gene3D" id="3.40.190.150">
    <property type="entry name" value="Bordetella uptake gene, domain 1"/>
    <property type="match status" value="1"/>
</dbReference>
<evidence type="ECO:0000313" key="4">
    <source>
        <dbReference type="Proteomes" id="UP001606305"/>
    </source>
</evidence>
<feature type="signal peptide" evidence="2">
    <location>
        <begin position="1"/>
        <end position="23"/>
    </location>
</feature>
<dbReference type="Proteomes" id="UP001606305">
    <property type="component" value="Unassembled WGS sequence"/>
</dbReference>
<dbReference type="Pfam" id="PF03401">
    <property type="entry name" value="TctC"/>
    <property type="match status" value="1"/>
</dbReference>
<keyword evidence="4" id="KW-1185">Reference proteome</keyword>
<proteinExistence type="inferred from homology"/>
<dbReference type="RefSeq" id="WP_394488047.1">
    <property type="nucleotide sequence ID" value="NZ_JBIGIA010000006.1"/>
</dbReference>
<dbReference type="CDD" id="cd13579">
    <property type="entry name" value="PBP2_Bug_NagM"/>
    <property type="match status" value="1"/>
</dbReference>
<gene>
    <name evidence="3" type="ORF">ACG00X_10295</name>
</gene>
<dbReference type="PANTHER" id="PTHR42928">
    <property type="entry name" value="TRICARBOXYLATE-BINDING PROTEIN"/>
    <property type="match status" value="1"/>
</dbReference>
<name>A0ABW7G5L0_9BURK</name>
<dbReference type="PANTHER" id="PTHR42928:SF5">
    <property type="entry name" value="BLR1237 PROTEIN"/>
    <property type="match status" value="1"/>
</dbReference>
<comment type="similarity">
    <text evidence="1">Belongs to the UPF0065 (bug) family.</text>
</comment>
<dbReference type="SUPFAM" id="SSF53850">
    <property type="entry name" value="Periplasmic binding protein-like II"/>
    <property type="match status" value="1"/>
</dbReference>
<feature type="chain" id="PRO_5045537865" evidence="2">
    <location>
        <begin position="24"/>
        <end position="320"/>
    </location>
</feature>
<keyword evidence="2" id="KW-0732">Signal</keyword>
<dbReference type="EMBL" id="JBIGIA010000006">
    <property type="protein sequence ID" value="MFG6457219.1"/>
    <property type="molecule type" value="Genomic_DNA"/>
</dbReference>
<accession>A0ABW7G5L0</accession>
<protein>
    <submittedName>
        <fullName evidence="3">Bug family tripartite tricarboxylate transporter substrate binding protein</fullName>
    </submittedName>
</protein>
<evidence type="ECO:0000256" key="2">
    <source>
        <dbReference type="SAM" id="SignalP"/>
    </source>
</evidence>
<dbReference type="Gene3D" id="3.40.190.10">
    <property type="entry name" value="Periplasmic binding protein-like II"/>
    <property type="match status" value="1"/>
</dbReference>
<comment type="caution">
    <text evidence="3">The sequence shown here is derived from an EMBL/GenBank/DDBJ whole genome shotgun (WGS) entry which is preliminary data.</text>
</comment>
<dbReference type="PIRSF" id="PIRSF017082">
    <property type="entry name" value="YflP"/>
    <property type="match status" value="1"/>
</dbReference>
<sequence length="320" mass="33052">MLHRRSVLAAGVLLAALPFAAHAQERPIRLLVGFPPGGGTDAIARLLAEALQASLGTPVIVDNRPGAGGQLAAQALKAAPPDGTTLFVSHDHTLSILPLVLKTPGFDATRDFVPVAGFATFANAFALSAGTPAASLPDYLAWVKQRGGQGNVGVPAPASVPEFLVKLLGQKHGVDLAAVPYRGSAPMVSDMLGEQIGAGVGSVPDLIVNHQHKKLRIVAVMGQQRQASLPDVPTFAELGISGFEDLPYYGVFAPAGTPAASLERLSSALAGVITQPGVRARLTELGLNVGLMTAPQLTARARAYEAAWARIIKAGGFQPQ</sequence>
<dbReference type="InterPro" id="IPR005064">
    <property type="entry name" value="BUG"/>
</dbReference>